<accession>A0A2V3VWJ6</accession>
<reference evidence="1 2" key="1">
    <citation type="submission" date="2018-05" db="EMBL/GenBank/DDBJ databases">
        <title>Genomic Encyclopedia of Type Strains, Phase IV (KMG-IV): sequencing the most valuable type-strain genomes for metagenomic binning, comparative biology and taxonomic classification.</title>
        <authorList>
            <person name="Goeker M."/>
        </authorList>
    </citation>
    <scope>NUCLEOTIDE SEQUENCE [LARGE SCALE GENOMIC DNA]</scope>
    <source>
        <strain evidence="1 2">DSM 28556</strain>
    </source>
</reference>
<name>A0A2V3VWJ6_9BACI</name>
<sequence length="56" mass="6459">MEERPYFLLPTGVKNYGFTKFSVTLRSWGTIAIIKKITNIHATFLTLTVSIAQFRH</sequence>
<dbReference type="Proteomes" id="UP000247978">
    <property type="component" value="Unassembled WGS sequence"/>
</dbReference>
<gene>
    <name evidence="1" type="ORF">DFR56_109103</name>
</gene>
<evidence type="ECO:0000313" key="1">
    <source>
        <dbReference type="EMBL" id="PXW85940.1"/>
    </source>
</evidence>
<keyword evidence="2" id="KW-1185">Reference proteome</keyword>
<dbReference type="EMBL" id="QJJQ01000009">
    <property type="protein sequence ID" value="PXW85940.1"/>
    <property type="molecule type" value="Genomic_DNA"/>
</dbReference>
<comment type="caution">
    <text evidence="1">The sequence shown here is derived from an EMBL/GenBank/DDBJ whole genome shotgun (WGS) entry which is preliminary data.</text>
</comment>
<evidence type="ECO:0000313" key="2">
    <source>
        <dbReference type="Proteomes" id="UP000247978"/>
    </source>
</evidence>
<dbReference type="AlphaFoldDB" id="A0A2V3VWJ6"/>
<protein>
    <submittedName>
        <fullName evidence="1">Uncharacterized protein</fullName>
    </submittedName>
</protein>
<proteinExistence type="predicted"/>
<organism evidence="1 2">
    <name type="scientific">Pseudogracilibacillus auburnensis</name>
    <dbReference type="NCBI Taxonomy" id="1494959"/>
    <lineage>
        <taxon>Bacteria</taxon>
        <taxon>Bacillati</taxon>
        <taxon>Bacillota</taxon>
        <taxon>Bacilli</taxon>
        <taxon>Bacillales</taxon>
        <taxon>Bacillaceae</taxon>
        <taxon>Pseudogracilibacillus</taxon>
    </lineage>
</organism>